<proteinExistence type="predicted"/>
<gene>
    <name evidence="1" type="ORF">QAD02_013193</name>
</gene>
<name>A0ACC2P1V0_9HYME</name>
<evidence type="ECO:0000313" key="2">
    <source>
        <dbReference type="Proteomes" id="UP001239111"/>
    </source>
</evidence>
<accession>A0ACC2P1V0</accession>
<comment type="caution">
    <text evidence="1">The sequence shown here is derived from an EMBL/GenBank/DDBJ whole genome shotgun (WGS) entry which is preliminary data.</text>
</comment>
<organism evidence="1 2">
    <name type="scientific">Eretmocerus hayati</name>
    <dbReference type="NCBI Taxonomy" id="131215"/>
    <lineage>
        <taxon>Eukaryota</taxon>
        <taxon>Metazoa</taxon>
        <taxon>Ecdysozoa</taxon>
        <taxon>Arthropoda</taxon>
        <taxon>Hexapoda</taxon>
        <taxon>Insecta</taxon>
        <taxon>Pterygota</taxon>
        <taxon>Neoptera</taxon>
        <taxon>Endopterygota</taxon>
        <taxon>Hymenoptera</taxon>
        <taxon>Apocrita</taxon>
        <taxon>Proctotrupomorpha</taxon>
        <taxon>Chalcidoidea</taxon>
        <taxon>Aphelinidae</taxon>
        <taxon>Aphelininae</taxon>
        <taxon>Eretmocerus</taxon>
    </lineage>
</organism>
<feature type="non-terminal residue" evidence="1">
    <location>
        <position position="144"/>
    </location>
</feature>
<evidence type="ECO:0000313" key="1">
    <source>
        <dbReference type="EMBL" id="KAJ8677406.1"/>
    </source>
</evidence>
<sequence length="144" mass="16269">MEVLVRYEAGSVPTSPRDESEQPALAAVHSLFLLFHQISPTMELSESQRASCLDLDSNKCVLFRRMLDDAEGKSSLGELTIGYESFLEKSNQSSERLEALINTGAGCWMGWPRMAELSSHTKKARKKLKNAEFEYIMVRIFKYG</sequence>
<keyword evidence="2" id="KW-1185">Reference proteome</keyword>
<dbReference type="EMBL" id="CM056742">
    <property type="protein sequence ID" value="KAJ8677406.1"/>
    <property type="molecule type" value="Genomic_DNA"/>
</dbReference>
<dbReference type="Proteomes" id="UP001239111">
    <property type="component" value="Chromosome 2"/>
</dbReference>
<reference evidence="1" key="1">
    <citation type="submission" date="2023-04" db="EMBL/GenBank/DDBJ databases">
        <title>A chromosome-level genome assembly of the parasitoid wasp Eretmocerus hayati.</title>
        <authorList>
            <person name="Zhong Y."/>
            <person name="Liu S."/>
            <person name="Liu Y."/>
        </authorList>
    </citation>
    <scope>NUCLEOTIDE SEQUENCE</scope>
    <source>
        <strain evidence="1">ZJU_SS_LIU_2023</strain>
    </source>
</reference>
<protein>
    <submittedName>
        <fullName evidence="1">Uncharacterized protein</fullName>
    </submittedName>
</protein>